<evidence type="ECO:0000313" key="1">
    <source>
        <dbReference type="EMBL" id="CAG8582255.1"/>
    </source>
</evidence>
<comment type="caution">
    <text evidence="1">The sequence shown here is derived from an EMBL/GenBank/DDBJ whole genome shotgun (WGS) entry which is preliminary data.</text>
</comment>
<protein>
    <submittedName>
        <fullName evidence="1">803_t:CDS:1</fullName>
    </submittedName>
</protein>
<name>A0A9N9G5P6_9GLOM</name>
<dbReference type="EMBL" id="CAJVPS010003092">
    <property type="protein sequence ID" value="CAG8582255.1"/>
    <property type="molecule type" value="Genomic_DNA"/>
</dbReference>
<gene>
    <name evidence="1" type="ORF">ALEPTO_LOCUS7318</name>
</gene>
<reference evidence="1" key="1">
    <citation type="submission" date="2021-06" db="EMBL/GenBank/DDBJ databases">
        <authorList>
            <person name="Kallberg Y."/>
            <person name="Tangrot J."/>
            <person name="Rosling A."/>
        </authorList>
    </citation>
    <scope>NUCLEOTIDE SEQUENCE</scope>
    <source>
        <strain evidence="1">FL130A</strain>
    </source>
</reference>
<dbReference type="Proteomes" id="UP000789508">
    <property type="component" value="Unassembled WGS sequence"/>
</dbReference>
<sequence>MPTEFWTLILAVELGRWLNYGQSAKKFLAAAKCQLWYKPDTVHLHVRIDIGIHEIEQGFISEAFFLRDHPNKDQTL</sequence>
<dbReference type="AlphaFoldDB" id="A0A9N9G5P6"/>
<accession>A0A9N9G5P6</accession>
<proteinExistence type="predicted"/>
<organism evidence="1 2">
    <name type="scientific">Ambispora leptoticha</name>
    <dbReference type="NCBI Taxonomy" id="144679"/>
    <lineage>
        <taxon>Eukaryota</taxon>
        <taxon>Fungi</taxon>
        <taxon>Fungi incertae sedis</taxon>
        <taxon>Mucoromycota</taxon>
        <taxon>Glomeromycotina</taxon>
        <taxon>Glomeromycetes</taxon>
        <taxon>Archaeosporales</taxon>
        <taxon>Ambisporaceae</taxon>
        <taxon>Ambispora</taxon>
    </lineage>
</organism>
<evidence type="ECO:0000313" key="2">
    <source>
        <dbReference type="Proteomes" id="UP000789508"/>
    </source>
</evidence>
<keyword evidence="2" id="KW-1185">Reference proteome</keyword>